<evidence type="ECO:0000256" key="2">
    <source>
        <dbReference type="SAM" id="MobiDB-lite"/>
    </source>
</evidence>
<evidence type="ECO:0000313" key="7">
    <source>
        <dbReference type="Proteomes" id="UP000325743"/>
    </source>
</evidence>
<evidence type="ECO:0000259" key="3">
    <source>
        <dbReference type="Pfam" id="PF13086"/>
    </source>
</evidence>
<dbReference type="InterPro" id="IPR041679">
    <property type="entry name" value="DNA2/NAM7-like_C"/>
</dbReference>
<feature type="domain" description="DNA2/NAM7 helicase helicase" evidence="3">
    <location>
        <begin position="1270"/>
        <end position="1312"/>
    </location>
</feature>
<feature type="region of interest" description="Disordered" evidence="2">
    <location>
        <begin position="1"/>
        <end position="21"/>
    </location>
</feature>
<evidence type="ECO:0000259" key="4">
    <source>
        <dbReference type="Pfam" id="PF13087"/>
    </source>
</evidence>
<sequence length="1805" mass="201138">MADDVSASHTQDERRSAPVGEDLFGGDLPIATALEKLRTRLLDLTSRNRLLNYRHPKGKSLQAVSCDIGAVFHRLISGKRCSFVPVPVPGKLEYEGPRPDARIHAENLGWDVSVELRPQRTDVPTTSSTGMALRVLQYPEDLDRLLRALYREARLAIEETGSNMLYLVFGFLEFQEAPHSERTFSAPLIAMPVALEREGKARADGLKRFELFFTGDDFGENLTLREKLREEFGLYLPPFEDDDTAENYLTKIEELAQSRIGWRVKRQISLALLSFGKLALWADLDTQRWPELATHPALKTLIQGNTAELGTPLEEHNTELHPTVDGLIFDADSSQHVALIDVLNGRNLVIDGPPGTGKSQTIANLISAAMAVGKNVLFVSEKMAALEVVKSRLEKAGLGALCLDLHSHKTQKKQVLEDLQFRMQLNFPEPSTLTGKLASLRERRAELSRYCELLNLVTGNAMGLSIFDIYWAADRRRAALGDLAGPVESITIEGADRIVPEEILAKRSLVERLVLHYAELSGPESEHPWHGFFATRLEPRDDVEISKLLQAHVAAARSLESERQSFLDTTQAEEAAGSREYCDRLRHALERLPMPGPDVDGDLVAQMMPGQARPLAYVEHVVDRFCGTLRELRRLTQTSGDGLASPESATDATLEHAGAALRALRVCGLDRKPVAESATKAAQLRDLLAQTQKQFADMEALSHVAGVAVERSTRGIARLSKLVSACASAPRELLAYRATSLAEPIAMQRLAQAQQECTELSNALARAEKRFFLDTQLDENELHRALQTFREGDGLLRWLSSDYRAARRFYRLLCRDKERPFEAASAAEDLADLIKVRASHREFIQNIEYKETFGPFYKGLATDFEAIEQLVLWYAVSVEELCGVVESPADTLTNLPATSVRQIAGSSTDFEAIFARLSVLGAELRALLAGSDVTNADWDALLVFGANTAKTWELAYAVLAPLAAAGATPIGVCEALQAQLALPAARFAAESDSEAESLLGPYFAGPNSDVEPITAAWKWAYAYAQAEMPPDLTHHLLTRELPERLQWISAASTRMHSLWTELDKLPTSLSRFGVFDAATWMRPYGDSAHYPKAHADRAEKALAAISDLLPWVQYQNARQTTMNQGLGAFADLLAAGDLPADRLVAGFEFAFYASLARSLSHDHPELASFSATSHEQARLDFQALDREIIKLNGLQHASVIARSRHVPEGTAGYRQEEFTDRQLLLREINKKKRHIALRQLMRRAGPAIQALKPCFMMGPLSVAQYLDPKAISFDLVVMDEASQLRPEEAIGAFARAKQLVVVGDPNQLPPTSFFDRLMDADDEDEDEESAAAFIGTQSILDVCEQFYPSRKLRWHYRSQHHSLIEFSNARFYEGNLIVFPSPHERNRDLGIYCHHVPSGVYQNRQNLPEAKRVVDAVVEHMMRHPERSLGVVTLNLTQRDLIEELLEQRLRSFEEGDQFIERWEKEGWPFFVKNLENVQGDERDVIFISSTFGPPGPGLKPRQNFGPISRPAGWRRLNVLFTRARQSVHLYTSLAPEDIVVGATTPRGTLELRNYLEYARSGKLAAVGHSARPPDSDFEVSVALVLNSRGYEVVPQLGVAGYFVDIAVRNPDRPGEFLAAIECDGATYHSGRSTRDRDRIRQEILEKLGWEGRIYRIWSTDWFRNRAREVTKLLTFLDKRRAEAATTVLARESNPASDESPRLFDAVAYRGEPAAAQDLVDVEALPVRKEELAVEIGDLVTYSFADQPDARLQIRIVEGTAKAGPGEVHDYAPLGKALLDLMVGEENDLDVHPSRVLRVLKIERG</sequence>
<dbReference type="Pfam" id="PF13086">
    <property type="entry name" value="AAA_11"/>
    <property type="match status" value="1"/>
</dbReference>
<dbReference type="Gene3D" id="3.40.960.10">
    <property type="entry name" value="VSR Endonuclease"/>
    <property type="match status" value="1"/>
</dbReference>
<evidence type="ECO:0000256" key="1">
    <source>
        <dbReference type="SAM" id="Coils"/>
    </source>
</evidence>
<dbReference type="InterPro" id="IPR025103">
    <property type="entry name" value="DUF4011"/>
</dbReference>
<dbReference type="FunFam" id="3.40.960.10:FF:000002">
    <property type="entry name" value="DNA helicase related protein"/>
    <property type="match status" value="1"/>
</dbReference>
<dbReference type="PANTHER" id="PTHR10887">
    <property type="entry name" value="DNA2/NAM7 HELICASE FAMILY"/>
    <property type="match status" value="1"/>
</dbReference>
<feature type="domain" description="Restriction endonuclease type II-like" evidence="5">
    <location>
        <begin position="1578"/>
        <end position="1677"/>
    </location>
</feature>
<dbReference type="InterPro" id="IPR047187">
    <property type="entry name" value="SF1_C_Upf1"/>
</dbReference>
<dbReference type="Pfam" id="PF13195">
    <property type="entry name" value="DUF4011"/>
    <property type="match status" value="1"/>
</dbReference>
<proteinExistence type="predicted"/>
<dbReference type="SUPFAM" id="SSF52980">
    <property type="entry name" value="Restriction endonuclease-like"/>
    <property type="match status" value="1"/>
</dbReference>
<evidence type="ECO:0000313" key="6">
    <source>
        <dbReference type="EMBL" id="QEZ47473.1"/>
    </source>
</evidence>
<evidence type="ECO:0000259" key="5">
    <source>
        <dbReference type="Pfam" id="PF18741"/>
    </source>
</evidence>
<feature type="domain" description="DNA2/NAM7 helicase-like C-terminal" evidence="4">
    <location>
        <begin position="1347"/>
        <end position="1529"/>
    </location>
</feature>
<dbReference type="CDD" id="cd18808">
    <property type="entry name" value="SF1_C_Upf1"/>
    <property type="match status" value="1"/>
</dbReference>
<dbReference type="Gene3D" id="3.40.50.300">
    <property type="entry name" value="P-loop containing nucleotide triphosphate hydrolases"/>
    <property type="match status" value="3"/>
</dbReference>
<protein>
    <submittedName>
        <fullName evidence="6">DUF4011 domain-containing protein</fullName>
    </submittedName>
</protein>
<dbReference type="RefSeq" id="WP_151072335.1">
    <property type="nucleotide sequence ID" value="NZ_CP032519.1"/>
</dbReference>
<dbReference type="InterPro" id="IPR049468">
    <property type="entry name" value="Restrct_endonuc-II-like_dom"/>
</dbReference>
<dbReference type="Proteomes" id="UP000325743">
    <property type="component" value="Chromosome 2"/>
</dbReference>
<dbReference type="InterPro" id="IPR027417">
    <property type="entry name" value="P-loop_NTPase"/>
</dbReference>
<dbReference type="PANTHER" id="PTHR10887:SF495">
    <property type="entry name" value="HELICASE SENATAXIN ISOFORM X1-RELATED"/>
    <property type="match status" value="1"/>
</dbReference>
<dbReference type="InterPro" id="IPR011335">
    <property type="entry name" value="Restrct_endonuc-II-like"/>
</dbReference>
<dbReference type="EMBL" id="CP032519">
    <property type="protein sequence ID" value="QEZ47473.1"/>
    <property type="molecule type" value="Genomic_DNA"/>
</dbReference>
<gene>
    <name evidence="6" type="ORF">D2917_25430</name>
</gene>
<feature type="coiled-coil region" evidence="1">
    <location>
        <begin position="674"/>
        <end position="701"/>
    </location>
</feature>
<dbReference type="GO" id="GO:0004386">
    <property type="term" value="F:helicase activity"/>
    <property type="evidence" value="ECO:0007669"/>
    <property type="project" value="InterPro"/>
</dbReference>
<name>A0A5P3VPT2_9BURK</name>
<organism evidence="6 7">
    <name type="scientific">Cupriavidus oxalaticus</name>
    <dbReference type="NCBI Taxonomy" id="96344"/>
    <lineage>
        <taxon>Bacteria</taxon>
        <taxon>Pseudomonadati</taxon>
        <taxon>Pseudomonadota</taxon>
        <taxon>Betaproteobacteria</taxon>
        <taxon>Burkholderiales</taxon>
        <taxon>Burkholderiaceae</taxon>
        <taxon>Cupriavidus</taxon>
    </lineage>
</organism>
<dbReference type="Pfam" id="PF18741">
    <property type="entry name" value="MTES_1575"/>
    <property type="match status" value="1"/>
</dbReference>
<dbReference type="InterPro" id="IPR045055">
    <property type="entry name" value="DNA2/NAM7-like"/>
</dbReference>
<keyword evidence="1" id="KW-0175">Coiled coil</keyword>
<reference evidence="6 7" key="1">
    <citation type="submission" date="2018-09" db="EMBL/GenBank/DDBJ databases">
        <title>Complete genome sequence of Cupriavidus oxalaticus T2, a bacterium capable of phenol tolerance and degradation.</title>
        <authorList>
            <person name="Yan J."/>
        </authorList>
    </citation>
    <scope>NUCLEOTIDE SEQUENCE [LARGE SCALE GENOMIC DNA]</scope>
    <source>
        <strain evidence="6 7">T2</strain>
    </source>
</reference>
<dbReference type="Pfam" id="PF13087">
    <property type="entry name" value="AAA_12"/>
    <property type="match status" value="1"/>
</dbReference>
<dbReference type="SUPFAM" id="SSF52540">
    <property type="entry name" value="P-loop containing nucleoside triphosphate hydrolases"/>
    <property type="match status" value="2"/>
</dbReference>
<accession>A0A5P3VPT2</accession>
<dbReference type="InterPro" id="IPR041677">
    <property type="entry name" value="DNA2/NAM7_AAA_11"/>
</dbReference>